<comment type="caution">
    <text evidence="1">The sequence shown here is derived from an EMBL/GenBank/DDBJ whole genome shotgun (WGS) entry which is preliminary data.</text>
</comment>
<sequence length="69" mass="7587">MMENFQIVNGNQFPNHTDKNVSLTGYGSGASVNSLTFGVRATDNVIIKVNLKRPLDRPIEGFVEVQGLH</sequence>
<dbReference type="InterPro" id="IPR012340">
    <property type="entry name" value="NA-bd_OB-fold"/>
</dbReference>
<evidence type="ECO:0000313" key="1">
    <source>
        <dbReference type="EMBL" id="KAK9886462.1"/>
    </source>
</evidence>
<evidence type="ECO:0000313" key="2">
    <source>
        <dbReference type="Proteomes" id="UP001431783"/>
    </source>
</evidence>
<dbReference type="AlphaFoldDB" id="A0AAW1V137"/>
<reference evidence="1 2" key="1">
    <citation type="submission" date="2023-03" db="EMBL/GenBank/DDBJ databases">
        <title>Genome insight into feeding habits of ladybird beetles.</title>
        <authorList>
            <person name="Li H.-S."/>
            <person name="Huang Y.-H."/>
            <person name="Pang H."/>
        </authorList>
    </citation>
    <scope>NUCLEOTIDE SEQUENCE [LARGE SCALE GENOMIC DNA]</scope>
    <source>
        <strain evidence="1">SYSU_2023b</strain>
        <tissue evidence="1">Whole body</tissue>
    </source>
</reference>
<gene>
    <name evidence="1" type="ORF">WA026_016745</name>
</gene>
<keyword evidence="2" id="KW-1185">Reference proteome</keyword>
<accession>A0AAW1V137</accession>
<name>A0AAW1V137_9CUCU</name>
<dbReference type="EMBL" id="JARQZJ010000100">
    <property type="protein sequence ID" value="KAK9886462.1"/>
    <property type="molecule type" value="Genomic_DNA"/>
</dbReference>
<proteinExistence type="predicted"/>
<organism evidence="1 2">
    <name type="scientific">Henosepilachna vigintioctopunctata</name>
    <dbReference type="NCBI Taxonomy" id="420089"/>
    <lineage>
        <taxon>Eukaryota</taxon>
        <taxon>Metazoa</taxon>
        <taxon>Ecdysozoa</taxon>
        <taxon>Arthropoda</taxon>
        <taxon>Hexapoda</taxon>
        <taxon>Insecta</taxon>
        <taxon>Pterygota</taxon>
        <taxon>Neoptera</taxon>
        <taxon>Endopterygota</taxon>
        <taxon>Coleoptera</taxon>
        <taxon>Polyphaga</taxon>
        <taxon>Cucujiformia</taxon>
        <taxon>Coccinelloidea</taxon>
        <taxon>Coccinellidae</taxon>
        <taxon>Epilachninae</taxon>
        <taxon>Epilachnini</taxon>
        <taxon>Henosepilachna</taxon>
    </lineage>
</organism>
<dbReference type="Proteomes" id="UP001431783">
    <property type="component" value="Unassembled WGS sequence"/>
</dbReference>
<protein>
    <submittedName>
        <fullName evidence="1">Uncharacterized protein</fullName>
    </submittedName>
</protein>
<dbReference type="Gene3D" id="2.40.50.140">
    <property type="entry name" value="Nucleic acid-binding proteins"/>
    <property type="match status" value="1"/>
</dbReference>
<dbReference type="SUPFAM" id="SSF50249">
    <property type="entry name" value="Nucleic acid-binding proteins"/>
    <property type="match status" value="1"/>
</dbReference>